<dbReference type="PROSITE" id="PS51257">
    <property type="entry name" value="PROKAR_LIPOPROTEIN"/>
    <property type="match status" value="1"/>
</dbReference>
<dbReference type="OrthoDB" id="2636783at2"/>
<dbReference type="SUPFAM" id="SSF53850">
    <property type="entry name" value="Periplasmic binding protein-like II"/>
    <property type="match status" value="1"/>
</dbReference>
<dbReference type="InterPro" id="IPR022627">
    <property type="entry name" value="DUF3502"/>
</dbReference>
<dbReference type="RefSeq" id="WP_050640196.1">
    <property type="nucleotide sequence ID" value="NZ_CABKUE010000008.1"/>
</dbReference>
<protein>
    <submittedName>
        <fullName evidence="2">Predicted signal transduction protein with a C-terminal ATPase domain</fullName>
    </submittedName>
</protein>
<dbReference type="STRING" id="39482.ERS852491_04686"/>
<organism evidence="2 3">
    <name type="scientific">Faecalicatena contorta</name>
    <dbReference type="NCBI Taxonomy" id="39482"/>
    <lineage>
        <taxon>Bacteria</taxon>
        <taxon>Bacillati</taxon>
        <taxon>Bacillota</taxon>
        <taxon>Clostridia</taxon>
        <taxon>Lachnospirales</taxon>
        <taxon>Lachnospiraceae</taxon>
        <taxon>Faecalicatena</taxon>
    </lineage>
</organism>
<dbReference type="Gene3D" id="3.40.190.10">
    <property type="entry name" value="Periplasmic binding protein-like II"/>
    <property type="match status" value="2"/>
</dbReference>
<dbReference type="EMBL" id="CYZU01000072">
    <property type="protein sequence ID" value="CUP26135.1"/>
    <property type="molecule type" value="Genomic_DNA"/>
</dbReference>
<dbReference type="AlphaFoldDB" id="A0A174LWM4"/>
<gene>
    <name evidence="2" type="ORF">ERS852491_04686</name>
</gene>
<evidence type="ECO:0000259" key="1">
    <source>
        <dbReference type="Pfam" id="PF12010"/>
    </source>
</evidence>
<reference evidence="2 3" key="1">
    <citation type="submission" date="2015-09" db="EMBL/GenBank/DDBJ databases">
        <authorList>
            <consortium name="Pathogen Informatics"/>
        </authorList>
    </citation>
    <scope>NUCLEOTIDE SEQUENCE [LARGE SCALE GENOMIC DNA]</scope>
    <source>
        <strain evidence="2 3">2789STDY5834876</strain>
    </source>
</reference>
<sequence length="509" mass="56407">MKKRIIASLLALSMAAALFTGCSSSEKKADDKQKATEGQAADEDYPVIKMAYSVVFPSPDEEAIEEELNKILREKAHAEVDLVGIEFGNWATQLNLMLTGGGDDSLDLFNSFWYTSVSNLVANGQVMELDGLLESEGSEITDLFADGMEQYLKCGEVNGKQYGIPCMYSYCTENLYYARTEDAQKAKVDWSKVTDIDSMSDAILQIKAANPDSYYIPGSTEAYWVPKSIDYLGDTNYLGVLTNPTESTKVENFYESEYFKNWLGHVKEWKEAGVFSPDPLSNSNASLMNLLMGVANGTTGYGWDAEVSMEATIAQNNLELEGTKVTDALSTTSDATTYMWHISSFCKEPEAAMRILKVLYTDPEAAQLAANGIEGLDYELNEDGQMVYPEGKSGMSDLGWAAASMAYWPNVMLCKTWYYEPEDIYDQMLEKNKTCDKSLALGFTFDSTKVADQMTACANVVAQYYTPLMYGEVDIESTLPKFQADLKNAGIDEIIAEKQAQLDAWLAEQ</sequence>
<dbReference type="Proteomes" id="UP000095544">
    <property type="component" value="Unassembled WGS sequence"/>
</dbReference>
<proteinExistence type="predicted"/>
<evidence type="ECO:0000313" key="3">
    <source>
        <dbReference type="Proteomes" id="UP000095544"/>
    </source>
</evidence>
<feature type="domain" description="DUF3502" evidence="1">
    <location>
        <begin position="440"/>
        <end position="507"/>
    </location>
</feature>
<name>A0A174LWM4_9FIRM</name>
<evidence type="ECO:0000313" key="2">
    <source>
        <dbReference type="EMBL" id="CUP26135.1"/>
    </source>
</evidence>
<dbReference type="Pfam" id="PF12010">
    <property type="entry name" value="DUF3502"/>
    <property type="match status" value="1"/>
</dbReference>
<accession>A0A174LWM4</accession>